<dbReference type="AlphaFoldDB" id="S4PLX5"/>
<accession>S4PLX5</accession>
<reference evidence="1" key="1">
    <citation type="journal article" date="2013" name="BMC Genomics">
        <title>Unscrambling butterfly oogenesis.</title>
        <authorList>
            <person name="Carter J.M."/>
            <person name="Baker S.C."/>
            <person name="Pink R."/>
            <person name="Carter D.R."/>
            <person name="Collins A."/>
            <person name="Tomlin J."/>
            <person name="Gibbs M."/>
            <person name="Breuker C.J."/>
        </authorList>
    </citation>
    <scope>NUCLEOTIDE SEQUENCE</scope>
    <source>
        <tissue evidence="1">Ovary</tissue>
    </source>
</reference>
<evidence type="ECO:0000313" key="1">
    <source>
        <dbReference type="EMBL" id="JAA90908.1"/>
    </source>
</evidence>
<organism evidence="1">
    <name type="scientific">Pararge aegeria</name>
    <name type="common">speckled wood butterfly</name>
    <dbReference type="NCBI Taxonomy" id="116150"/>
    <lineage>
        <taxon>Eukaryota</taxon>
        <taxon>Metazoa</taxon>
        <taxon>Ecdysozoa</taxon>
        <taxon>Arthropoda</taxon>
        <taxon>Hexapoda</taxon>
        <taxon>Insecta</taxon>
        <taxon>Pterygota</taxon>
        <taxon>Neoptera</taxon>
        <taxon>Endopterygota</taxon>
        <taxon>Lepidoptera</taxon>
        <taxon>Glossata</taxon>
        <taxon>Ditrysia</taxon>
        <taxon>Papilionoidea</taxon>
        <taxon>Nymphalidae</taxon>
        <taxon>Satyrinae</taxon>
        <taxon>Satyrini</taxon>
        <taxon>Parargina</taxon>
        <taxon>Pararge</taxon>
    </lineage>
</organism>
<reference evidence="1" key="2">
    <citation type="submission" date="2013-05" db="EMBL/GenBank/DDBJ databases">
        <authorList>
            <person name="Carter J.-M."/>
            <person name="Baker S.C."/>
            <person name="Pink R."/>
            <person name="Carter D.R.F."/>
            <person name="Collins A."/>
            <person name="Tomlin J."/>
            <person name="Gibbs M."/>
            <person name="Breuker C.J."/>
        </authorList>
    </citation>
    <scope>NUCLEOTIDE SEQUENCE</scope>
    <source>
        <tissue evidence="1">Ovary</tissue>
    </source>
</reference>
<proteinExistence type="predicted"/>
<dbReference type="EMBL" id="GAIX01001652">
    <property type="protein sequence ID" value="JAA90908.1"/>
    <property type="molecule type" value="Transcribed_RNA"/>
</dbReference>
<sequence length="91" mass="10326">MEYPARLGSAAVQWKHGTEHHRECCIAKHCKIFVTILTILQEGFVMQRNAMRLTPEATGTQPVAPLRQHLYTKLTGRSLHYSLQLCLGPKL</sequence>
<name>S4PLX5_9NEOP</name>
<protein>
    <submittedName>
        <fullName evidence="1">Uncharacterized protein</fullName>
    </submittedName>
</protein>